<organism evidence="1 2">
    <name type="scientific">Burkholderia lata (strain ATCC 17760 / DSM 23089 / LMG 22485 / NCIMB 9086 / R18194 / 383)</name>
    <dbReference type="NCBI Taxonomy" id="482957"/>
    <lineage>
        <taxon>Bacteria</taxon>
        <taxon>Pseudomonadati</taxon>
        <taxon>Pseudomonadota</taxon>
        <taxon>Betaproteobacteria</taxon>
        <taxon>Burkholderiales</taxon>
        <taxon>Burkholderiaceae</taxon>
        <taxon>Burkholderia</taxon>
        <taxon>Burkholderia cepacia complex</taxon>
    </lineage>
</organism>
<name>A0A6P2GTE1_BURL3</name>
<dbReference type="Proteomes" id="UP000494174">
    <property type="component" value="Unassembled WGS sequence"/>
</dbReference>
<dbReference type="AlphaFoldDB" id="A0A6P2GTE1"/>
<proteinExistence type="predicted"/>
<reference evidence="1 2" key="1">
    <citation type="submission" date="2019-09" db="EMBL/GenBank/DDBJ databases">
        <authorList>
            <person name="Depoorter E."/>
        </authorList>
    </citation>
    <scope>NUCLEOTIDE SEQUENCE [LARGE SCALE GENOMIC DNA]</scope>
    <source>
        <strain evidence="1">R-15945</strain>
    </source>
</reference>
<dbReference type="RefSeq" id="WP_254608948.1">
    <property type="nucleotide sequence ID" value="NZ_CABVPS010000001.1"/>
</dbReference>
<accession>A0A6P2GTE1</accession>
<sequence>MPNFSWEPLDFLEALEVVPVVGEYGIYYQYLVSRASLSLSLTIWPLDCDVEILFKNEGSAEPFVRLNLLDCPGARVIRDDQRTYIEFSAARLFGGRFDHAHTPPYGFQLQIQPFIQISTFSYPV</sequence>
<protein>
    <submittedName>
        <fullName evidence="1">Uncharacterized protein</fullName>
    </submittedName>
</protein>
<evidence type="ECO:0000313" key="1">
    <source>
        <dbReference type="EMBL" id="VWB70142.1"/>
    </source>
</evidence>
<evidence type="ECO:0000313" key="2">
    <source>
        <dbReference type="Proteomes" id="UP000494174"/>
    </source>
</evidence>
<gene>
    <name evidence="1" type="ORF">BLA15945_03337</name>
</gene>
<dbReference type="EMBL" id="CABVPU010000010">
    <property type="protein sequence ID" value="VWB70142.1"/>
    <property type="molecule type" value="Genomic_DNA"/>
</dbReference>